<dbReference type="InterPro" id="IPR001764">
    <property type="entry name" value="Glyco_hydro_3_N"/>
</dbReference>
<accession>A0ABU9XKL9</accession>
<dbReference type="EC" id="3.2.1.52" evidence="5"/>
<comment type="similarity">
    <text evidence="1">Belongs to the glycosyl hydrolase 3 family.</text>
</comment>
<keyword evidence="6" id="KW-1185">Reference proteome</keyword>
<evidence type="ECO:0000256" key="1">
    <source>
        <dbReference type="ARBA" id="ARBA00005336"/>
    </source>
</evidence>
<evidence type="ECO:0000256" key="3">
    <source>
        <dbReference type="ARBA" id="ARBA00023295"/>
    </source>
</evidence>
<name>A0ABU9XKL9_9BACI</name>
<dbReference type="Proteomes" id="UP001444625">
    <property type="component" value="Unassembled WGS sequence"/>
</dbReference>
<proteinExistence type="inferred from homology"/>
<gene>
    <name evidence="5" type="primary">nagZ</name>
    <name evidence="5" type="ORF">ABC228_16800</name>
</gene>
<keyword evidence="3 5" id="KW-0326">Glycosidase</keyword>
<dbReference type="EMBL" id="JBDIML010000007">
    <property type="protein sequence ID" value="MEN2768845.1"/>
    <property type="molecule type" value="Genomic_DNA"/>
</dbReference>
<reference evidence="5 6" key="1">
    <citation type="submission" date="2024-05" db="EMBL/GenBank/DDBJ databases">
        <authorList>
            <person name="Haq I."/>
            <person name="Ullah Z."/>
            <person name="Ahmad R."/>
            <person name="Li M."/>
            <person name="Tong Y."/>
        </authorList>
    </citation>
    <scope>NUCLEOTIDE SEQUENCE [LARGE SCALE GENOMIC DNA]</scope>
    <source>
        <strain evidence="5 6">16A2E</strain>
    </source>
</reference>
<sequence>MKKAIGYSVLVLVLLIIIGAFLFGDKLTQLKDTHDAKDVQDIEHEVENKDDFTVNAPNERIGEIFEHAAEGKVEEVSVVAGESSIEEVISNWGDPTSETIAGEGTYIDYSSEGITFGYKNHTVFDVRSFSEELQQIHFEDIIQAKGNPDAQHYYKDESTDQIILVYQVNELYQLKWILPRPTDEEPNPVVHHISVYTEVTNIVNDIPSLIDSMTLDEKIGQMMIAGIEGTTTTAETINLIEDYKIGGVIFFSKNLTAVGQTLDLVNSIKRINSSNKVPLFLSVDQEGGRITRLPGDIRELPTNQAIGLKNDPEFSYQIGKILAQELKTFGMNLNFAPVVDVNSNPNNPVIGDRSFGEDPELVSNLGIQTMKGMEDENIIPVMKHFPGHGDTSVDSHLELPKINKSLEELRQLELIPFVHAIKEGADVVMVAHILFPQLDAEFPSSMSKPIMTDLLREELNFNGVIITDDMMMDAIKNHYDTGEAAVQSVKAGSDIILVSKEYEDIVEAFRALKQAVESGEISEARINESVTRILALKQEYGIRDKEVDYQDIQELNESIDKVLNN</sequence>
<evidence type="ECO:0000313" key="5">
    <source>
        <dbReference type="EMBL" id="MEN2768845.1"/>
    </source>
</evidence>
<dbReference type="InterPro" id="IPR025453">
    <property type="entry name" value="DUF4309"/>
</dbReference>
<dbReference type="NCBIfam" id="NF003740">
    <property type="entry name" value="PRK05337.1"/>
    <property type="match status" value="1"/>
</dbReference>
<dbReference type="SUPFAM" id="SSF51445">
    <property type="entry name" value="(Trans)glycosidases"/>
    <property type="match status" value="1"/>
</dbReference>
<dbReference type="Pfam" id="PF00933">
    <property type="entry name" value="Glyco_hydro_3"/>
    <property type="match status" value="1"/>
</dbReference>
<feature type="domain" description="Glycoside hydrolase family 3 N-terminal" evidence="4">
    <location>
        <begin position="214"/>
        <end position="535"/>
    </location>
</feature>
<dbReference type="PANTHER" id="PTHR30480:SF16">
    <property type="entry name" value="GLYCOSIDE HYDROLASE FAMILY 3 DOMAIN PROTEIN"/>
    <property type="match status" value="1"/>
</dbReference>
<dbReference type="Gene3D" id="3.20.20.300">
    <property type="entry name" value="Glycoside hydrolase, family 3, N-terminal domain"/>
    <property type="match status" value="1"/>
</dbReference>
<dbReference type="InterPro" id="IPR036962">
    <property type="entry name" value="Glyco_hydro_3_N_sf"/>
</dbReference>
<protein>
    <submittedName>
        <fullName evidence="5">Beta-N-acetylhexosaminidase</fullName>
        <ecNumber evidence="5">3.2.1.52</ecNumber>
    </submittedName>
</protein>
<organism evidence="5 6">
    <name type="scientific">Ornithinibacillus xuwenensis</name>
    <dbReference type="NCBI Taxonomy" id="3144668"/>
    <lineage>
        <taxon>Bacteria</taxon>
        <taxon>Bacillati</taxon>
        <taxon>Bacillota</taxon>
        <taxon>Bacilli</taxon>
        <taxon>Bacillales</taxon>
        <taxon>Bacillaceae</taxon>
        <taxon>Ornithinibacillus</taxon>
    </lineage>
</organism>
<dbReference type="InterPro" id="IPR017853">
    <property type="entry name" value="GH"/>
</dbReference>
<dbReference type="InterPro" id="IPR050226">
    <property type="entry name" value="NagZ_Beta-hexosaminidase"/>
</dbReference>
<evidence type="ECO:0000256" key="2">
    <source>
        <dbReference type="ARBA" id="ARBA00022801"/>
    </source>
</evidence>
<dbReference type="GO" id="GO:0004563">
    <property type="term" value="F:beta-N-acetylhexosaminidase activity"/>
    <property type="evidence" value="ECO:0007669"/>
    <property type="project" value="UniProtKB-EC"/>
</dbReference>
<evidence type="ECO:0000313" key="6">
    <source>
        <dbReference type="Proteomes" id="UP001444625"/>
    </source>
</evidence>
<keyword evidence="2 5" id="KW-0378">Hydrolase</keyword>
<comment type="caution">
    <text evidence="5">The sequence shown here is derived from an EMBL/GenBank/DDBJ whole genome shotgun (WGS) entry which is preliminary data.</text>
</comment>
<dbReference type="Pfam" id="PF14172">
    <property type="entry name" value="DUF4309"/>
    <property type="match status" value="1"/>
</dbReference>
<evidence type="ECO:0000259" key="4">
    <source>
        <dbReference type="Pfam" id="PF00933"/>
    </source>
</evidence>
<dbReference type="RefSeq" id="WP_345826336.1">
    <property type="nucleotide sequence ID" value="NZ_JBDIML010000007.1"/>
</dbReference>
<dbReference type="PANTHER" id="PTHR30480">
    <property type="entry name" value="BETA-HEXOSAMINIDASE-RELATED"/>
    <property type="match status" value="1"/>
</dbReference>